<proteinExistence type="predicted"/>
<reference evidence="2 3" key="1">
    <citation type="submission" date="2015-07" db="EMBL/GenBank/DDBJ databases">
        <title>Draft genome sequence of a diazotrophic, plant growth-promoting rhizobacterium of the Pseudomonas syringae complex.</title>
        <authorList>
            <person name="Patten C.L."/>
            <person name="Jeong H."/>
        </authorList>
    </citation>
    <scope>NUCLEOTIDE SEQUENCE [LARGE SCALE GENOMIC DNA]</scope>
    <source>
        <strain evidence="2 3">GR12-2</strain>
    </source>
</reference>
<feature type="region of interest" description="Disordered" evidence="1">
    <location>
        <begin position="1"/>
        <end position="42"/>
    </location>
</feature>
<name>A0A1C7Z6U0_PSESX</name>
<feature type="region of interest" description="Disordered" evidence="1">
    <location>
        <begin position="67"/>
        <end position="145"/>
    </location>
</feature>
<dbReference type="AlphaFoldDB" id="A0A1C7Z6U0"/>
<protein>
    <submittedName>
        <fullName evidence="2">Uncharacterized protein</fullName>
    </submittedName>
</protein>
<dbReference type="Proteomes" id="UP000093104">
    <property type="component" value="Unassembled WGS sequence"/>
</dbReference>
<evidence type="ECO:0000313" key="3">
    <source>
        <dbReference type="Proteomes" id="UP000093104"/>
    </source>
</evidence>
<comment type="caution">
    <text evidence="2">The sequence shown here is derived from an EMBL/GenBank/DDBJ whole genome shotgun (WGS) entry which is preliminary data.</text>
</comment>
<dbReference type="EMBL" id="LGSI01000049">
    <property type="protein sequence ID" value="OCR24178.1"/>
    <property type="molecule type" value="Genomic_DNA"/>
</dbReference>
<gene>
    <name evidence="2" type="ORF">AFK24_15600</name>
</gene>
<organism evidence="2 3">
    <name type="scientific">Pseudomonas syringae</name>
    <dbReference type="NCBI Taxonomy" id="317"/>
    <lineage>
        <taxon>Bacteria</taxon>
        <taxon>Pseudomonadati</taxon>
        <taxon>Pseudomonadota</taxon>
        <taxon>Gammaproteobacteria</taxon>
        <taxon>Pseudomonadales</taxon>
        <taxon>Pseudomonadaceae</taxon>
        <taxon>Pseudomonas</taxon>
    </lineage>
</organism>
<accession>A0A1C7Z6U0</accession>
<sequence>MSPTGPSERKTTSQRAAREETATASDLRIEERTPPIEPRIVQRPLDKTAHAFASQPITLQSVIDHIFRDEGRPGKTREPQPMQTPPNSVEQRSDNLEETSVPPLVSIGRIDISVAPPLPGPSRETGLPRSQGFAGYSRIRRGQER</sequence>
<feature type="compositionally biased region" description="Basic and acidic residues" evidence="1">
    <location>
        <begin position="67"/>
        <end position="78"/>
    </location>
</feature>
<evidence type="ECO:0000256" key="1">
    <source>
        <dbReference type="SAM" id="MobiDB-lite"/>
    </source>
</evidence>
<feature type="compositionally biased region" description="Basic and acidic residues" evidence="1">
    <location>
        <begin position="7"/>
        <end position="34"/>
    </location>
</feature>
<evidence type="ECO:0000313" key="2">
    <source>
        <dbReference type="EMBL" id="OCR24178.1"/>
    </source>
</evidence>